<dbReference type="SUPFAM" id="SSF54001">
    <property type="entry name" value="Cysteine proteinases"/>
    <property type="match status" value="1"/>
</dbReference>
<evidence type="ECO:0000313" key="7">
    <source>
        <dbReference type="Proteomes" id="UP001454036"/>
    </source>
</evidence>
<organism evidence="6 7">
    <name type="scientific">Lithospermum erythrorhizon</name>
    <name type="common">Purple gromwell</name>
    <name type="synonym">Lithospermum officinale var. erythrorhizon</name>
    <dbReference type="NCBI Taxonomy" id="34254"/>
    <lineage>
        <taxon>Eukaryota</taxon>
        <taxon>Viridiplantae</taxon>
        <taxon>Streptophyta</taxon>
        <taxon>Embryophyta</taxon>
        <taxon>Tracheophyta</taxon>
        <taxon>Spermatophyta</taxon>
        <taxon>Magnoliopsida</taxon>
        <taxon>eudicotyledons</taxon>
        <taxon>Gunneridae</taxon>
        <taxon>Pentapetalae</taxon>
        <taxon>asterids</taxon>
        <taxon>lamiids</taxon>
        <taxon>Boraginales</taxon>
        <taxon>Boraginaceae</taxon>
        <taxon>Boraginoideae</taxon>
        <taxon>Lithospermeae</taxon>
        <taxon>Lithospermum</taxon>
    </lineage>
</organism>
<dbReference type="InterPro" id="IPR003653">
    <property type="entry name" value="Peptidase_C48_C"/>
</dbReference>
<evidence type="ECO:0000256" key="3">
    <source>
        <dbReference type="ARBA" id="ARBA00022801"/>
    </source>
</evidence>
<feature type="domain" description="Ubiquitin-like protease family profile" evidence="5">
    <location>
        <begin position="132"/>
        <end position="271"/>
    </location>
</feature>
<dbReference type="Gene3D" id="3.40.395.10">
    <property type="entry name" value="Adenoviral Proteinase, Chain A"/>
    <property type="match status" value="1"/>
</dbReference>
<evidence type="ECO:0000256" key="1">
    <source>
        <dbReference type="ARBA" id="ARBA00005234"/>
    </source>
</evidence>
<gene>
    <name evidence="6" type="ORF">LIER_32375</name>
</gene>
<sequence length="295" mass="33946">MDKLEVVASDHPEKSMETSQVCPSPETNPEQGKLRPGQEAGKKRKAADTNPSLETSSPFPEPHHPTDFQYDHTKWSMLEKWITKNELFVSVGLVPVVKCLTSVSCENLGLLSSPTGWLSDEWHDLDKDLCAYVFGVNDNWASKPWQNCDRVFGIQNIENEHLVAYEYDFRRKEVKVYDSLKKTLPDRCERLFQKHAKLILSLYNHGCVREEDVLEPFVPFKVRLMDGPQQTNGNDCRVYAIKIVQALAMEAEMNTLEPDKFPGFKRKLAIDLVKWTKTPEGKYFYVEHQQAPRDV</sequence>
<evidence type="ECO:0000256" key="4">
    <source>
        <dbReference type="SAM" id="MobiDB-lite"/>
    </source>
</evidence>
<feature type="compositionally biased region" description="Basic and acidic residues" evidence="4">
    <location>
        <begin position="1"/>
        <end position="16"/>
    </location>
</feature>
<protein>
    <recommendedName>
        <fullName evidence="5">Ubiquitin-like protease family profile domain-containing protein</fullName>
    </recommendedName>
</protein>
<feature type="compositionally biased region" description="Polar residues" evidence="4">
    <location>
        <begin position="17"/>
        <end position="30"/>
    </location>
</feature>
<comment type="caution">
    <text evidence="6">The sequence shown here is derived from an EMBL/GenBank/DDBJ whole genome shotgun (WGS) entry which is preliminary data.</text>
</comment>
<feature type="compositionally biased region" description="Polar residues" evidence="4">
    <location>
        <begin position="49"/>
        <end position="58"/>
    </location>
</feature>
<proteinExistence type="inferred from homology"/>
<keyword evidence="3" id="KW-0378">Hydrolase</keyword>
<comment type="similarity">
    <text evidence="1">Belongs to the peptidase C48 family.</text>
</comment>
<evidence type="ECO:0000313" key="6">
    <source>
        <dbReference type="EMBL" id="GAA0185087.1"/>
    </source>
</evidence>
<dbReference type="GO" id="GO:0006508">
    <property type="term" value="P:proteolysis"/>
    <property type="evidence" value="ECO:0007669"/>
    <property type="project" value="UniProtKB-KW"/>
</dbReference>
<accession>A0AAV3RXP7</accession>
<feature type="region of interest" description="Disordered" evidence="4">
    <location>
        <begin position="1"/>
        <end position="66"/>
    </location>
</feature>
<keyword evidence="7" id="KW-1185">Reference proteome</keyword>
<dbReference type="Pfam" id="PF02902">
    <property type="entry name" value="Peptidase_C48"/>
    <property type="match status" value="1"/>
</dbReference>
<name>A0AAV3RXP7_LITER</name>
<evidence type="ECO:0000259" key="5">
    <source>
        <dbReference type="Pfam" id="PF02902"/>
    </source>
</evidence>
<dbReference type="AlphaFoldDB" id="A0AAV3RXP7"/>
<dbReference type="Proteomes" id="UP001454036">
    <property type="component" value="Unassembled WGS sequence"/>
</dbReference>
<evidence type="ECO:0000256" key="2">
    <source>
        <dbReference type="ARBA" id="ARBA00022670"/>
    </source>
</evidence>
<reference evidence="6 7" key="1">
    <citation type="submission" date="2024-01" db="EMBL/GenBank/DDBJ databases">
        <title>The complete chloroplast genome sequence of Lithospermum erythrorhizon: insights into the phylogenetic relationship among Boraginaceae species and the maternal lineages of purple gromwells.</title>
        <authorList>
            <person name="Okada T."/>
            <person name="Watanabe K."/>
        </authorList>
    </citation>
    <scope>NUCLEOTIDE SEQUENCE [LARGE SCALE GENOMIC DNA]</scope>
</reference>
<dbReference type="EMBL" id="BAABME010012411">
    <property type="protein sequence ID" value="GAA0185087.1"/>
    <property type="molecule type" value="Genomic_DNA"/>
</dbReference>
<dbReference type="GO" id="GO:0008234">
    <property type="term" value="F:cysteine-type peptidase activity"/>
    <property type="evidence" value="ECO:0007669"/>
    <property type="project" value="InterPro"/>
</dbReference>
<dbReference type="InterPro" id="IPR038765">
    <property type="entry name" value="Papain-like_cys_pep_sf"/>
</dbReference>
<keyword evidence="2" id="KW-0645">Protease</keyword>